<accession>A0A9D1YX96</accession>
<keyword evidence="2" id="KW-0732">Signal</keyword>
<proteinExistence type="predicted"/>
<evidence type="ECO:0000313" key="4">
    <source>
        <dbReference type="Proteomes" id="UP000824005"/>
    </source>
</evidence>
<feature type="chain" id="PRO_5038890236" evidence="2">
    <location>
        <begin position="24"/>
        <end position="91"/>
    </location>
</feature>
<name>A0A9D1YX96_9MICO</name>
<dbReference type="AlphaFoldDB" id="A0A9D1YX96"/>
<feature type="compositionally biased region" description="Low complexity" evidence="1">
    <location>
        <begin position="35"/>
        <end position="47"/>
    </location>
</feature>
<dbReference type="EMBL" id="DXDC01000409">
    <property type="protein sequence ID" value="HIY67285.1"/>
    <property type="molecule type" value="Genomic_DNA"/>
</dbReference>
<feature type="signal peptide" evidence="2">
    <location>
        <begin position="1"/>
        <end position="23"/>
    </location>
</feature>
<comment type="caution">
    <text evidence="3">The sequence shown here is derived from an EMBL/GenBank/DDBJ whole genome shotgun (WGS) entry which is preliminary data.</text>
</comment>
<reference evidence="3" key="2">
    <citation type="submission" date="2021-04" db="EMBL/GenBank/DDBJ databases">
        <authorList>
            <person name="Gilroy R."/>
        </authorList>
    </citation>
    <scope>NUCLEOTIDE SEQUENCE</scope>
    <source>
        <strain evidence="3">ChiGjej1B1-98</strain>
    </source>
</reference>
<organism evidence="3 4">
    <name type="scientific">Candidatus Agrococcus pullicola</name>
    <dbReference type="NCBI Taxonomy" id="2838429"/>
    <lineage>
        <taxon>Bacteria</taxon>
        <taxon>Bacillati</taxon>
        <taxon>Actinomycetota</taxon>
        <taxon>Actinomycetes</taxon>
        <taxon>Micrococcales</taxon>
        <taxon>Microbacteriaceae</taxon>
        <taxon>Agrococcus</taxon>
    </lineage>
</organism>
<dbReference type="Proteomes" id="UP000824005">
    <property type="component" value="Unassembled WGS sequence"/>
</dbReference>
<feature type="non-terminal residue" evidence="3">
    <location>
        <position position="91"/>
    </location>
</feature>
<evidence type="ECO:0000313" key="3">
    <source>
        <dbReference type="EMBL" id="HIY67285.1"/>
    </source>
</evidence>
<evidence type="ECO:0000256" key="1">
    <source>
        <dbReference type="SAM" id="MobiDB-lite"/>
    </source>
</evidence>
<protein>
    <submittedName>
        <fullName evidence="3">Uncharacterized protein</fullName>
    </submittedName>
</protein>
<evidence type="ECO:0000256" key="2">
    <source>
        <dbReference type="SAM" id="SignalP"/>
    </source>
</evidence>
<dbReference type="PROSITE" id="PS51257">
    <property type="entry name" value="PROKAR_LIPOPROTEIN"/>
    <property type="match status" value="1"/>
</dbReference>
<sequence length="91" mass="9500">MRRAAIPIAAIAALVLAGCGANGGGEDAPTETETETASPEPTVTVEPTEQEGQWATPVEAEDLVGEDDLETEEPADVRWLEVGDTLQIVVV</sequence>
<gene>
    <name evidence="3" type="ORF">H9830_13530</name>
</gene>
<reference evidence="3" key="1">
    <citation type="journal article" date="2021" name="PeerJ">
        <title>Extensive microbial diversity within the chicken gut microbiome revealed by metagenomics and culture.</title>
        <authorList>
            <person name="Gilroy R."/>
            <person name="Ravi A."/>
            <person name="Getino M."/>
            <person name="Pursley I."/>
            <person name="Horton D.L."/>
            <person name="Alikhan N.F."/>
            <person name="Baker D."/>
            <person name="Gharbi K."/>
            <person name="Hall N."/>
            <person name="Watson M."/>
            <person name="Adriaenssens E.M."/>
            <person name="Foster-Nyarko E."/>
            <person name="Jarju S."/>
            <person name="Secka A."/>
            <person name="Antonio M."/>
            <person name="Oren A."/>
            <person name="Chaudhuri R.R."/>
            <person name="La Ragione R."/>
            <person name="Hildebrand F."/>
            <person name="Pallen M.J."/>
        </authorList>
    </citation>
    <scope>NUCLEOTIDE SEQUENCE</scope>
    <source>
        <strain evidence="3">ChiGjej1B1-98</strain>
    </source>
</reference>
<feature type="region of interest" description="Disordered" evidence="1">
    <location>
        <begin position="19"/>
        <end position="57"/>
    </location>
</feature>